<feature type="chain" id="PRO_5022749756" description="HEAT repeat protein" evidence="1">
    <location>
        <begin position="28"/>
        <end position="416"/>
    </location>
</feature>
<sequence length="416" mass="45057" precursor="true">MRYLCDTTVARWLLCLTVIALAAPASAQRYKSDAVESRLSSKGAIARRYAKSGTGDAQEFKEYVEKYFFPAMTQPTAEGLADLEKLHGDLFKYYLYTSTGETQKYMNQQAMEFAVRVLRASYHPSVRYNALLILGKLDDKYADPPTPSAKACDLLCSLASRALKNARVPNYELVGALIGLERHAKYVRVLPSDQQKALAKTLYDVMSVDKLEGEFTPEVREWVFVSAASAIANLGTPGPRGVFAAALTKRIGDESLSLESRATIAAALEKLNAKAGQFDGEPVVNAVIDLAAEIGKEEAEIANKFEDLQLQVGGGFIGARGKLSRRIVQNAEREPTIVREALLALLVDLRDGVRAAKAISPEPKQAAVATIDDAVSNAIRVVSDKGKIDLDVSEAIKDMAEAIQGVANTEPLAAAE</sequence>
<evidence type="ECO:0000313" key="3">
    <source>
        <dbReference type="Proteomes" id="UP000317421"/>
    </source>
</evidence>
<keyword evidence="3" id="KW-1185">Reference proteome</keyword>
<feature type="signal peptide" evidence="1">
    <location>
        <begin position="1"/>
        <end position="27"/>
    </location>
</feature>
<gene>
    <name evidence="2" type="ORF">Pla108_08370</name>
</gene>
<name>A0A5C6AIQ4_9BACT</name>
<dbReference type="RefSeq" id="WP_146443281.1">
    <property type="nucleotide sequence ID" value="NZ_SJPR01000001.1"/>
</dbReference>
<evidence type="ECO:0008006" key="4">
    <source>
        <dbReference type="Google" id="ProtNLM"/>
    </source>
</evidence>
<protein>
    <recommendedName>
        <fullName evidence="4">HEAT repeat protein</fullName>
    </recommendedName>
</protein>
<dbReference type="EMBL" id="SJPR01000001">
    <property type="protein sequence ID" value="TWT99894.1"/>
    <property type="molecule type" value="Genomic_DNA"/>
</dbReference>
<organism evidence="2 3">
    <name type="scientific">Botrimarina colliarenosi</name>
    <dbReference type="NCBI Taxonomy" id="2528001"/>
    <lineage>
        <taxon>Bacteria</taxon>
        <taxon>Pseudomonadati</taxon>
        <taxon>Planctomycetota</taxon>
        <taxon>Planctomycetia</taxon>
        <taxon>Pirellulales</taxon>
        <taxon>Lacipirellulaceae</taxon>
        <taxon>Botrimarina</taxon>
    </lineage>
</organism>
<accession>A0A5C6AIQ4</accession>
<evidence type="ECO:0000256" key="1">
    <source>
        <dbReference type="SAM" id="SignalP"/>
    </source>
</evidence>
<comment type="caution">
    <text evidence="2">The sequence shown here is derived from an EMBL/GenBank/DDBJ whole genome shotgun (WGS) entry which is preliminary data.</text>
</comment>
<keyword evidence="1" id="KW-0732">Signal</keyword>
<evidence type="ECO:0000313" key="2">
    <source>
        <dbReference type="EMBL" id="TWT99894.1"/>
    </source>
</evidence>
<dbReference type="Proteomes" id="UP000317421">
    <property type="component" value="Unassembled WGS sequence"/>
</dbReference>
<dbReference type="OrthoDB" id="266612at2"/>
<reference evidence="2 3" key="1">
    <citation type="submission" date="2019-02" db="EMBL/GenBank/DDBJ databases">
        <title>Deep-cultivation of Planctomycetes and their phenomic and genomic characterization uncovers novel biology.</title>
        <authorList>
            <person name="Wiegand S."/>
            <person name="Jogler M."/>
            <person name="Boedeker C."/>
            <person name="Pinto D."/>
            <person name="Vollmers J."/>
            <person name="Rivas-Marin E."/>
            <person name="Kohn T."/>
            <person name="Peeters S.H."/>
            <person name="Heuer A."/>
            <person name="Rast P."/>
            <person name="Oberbeckmann S."/>
            <person name="Bunk B."/>
            <person name="Jeske O."/>
            <person name="Meyerdierks A."/>
            <person name="Storesund J.E."/>
            <person name="Kallscheuer N."/>
            <person name="Luecker S."/>
            <person name="Lage O.M."/>
            <person name="Pohl T."/>
            <person name="Merkel B.J."/>
            <person name="Hornburger P."/>
            <person name="Mueller R.-W."/>
            <person name="Bruemmer F."/>
            <person name="Labrenz M."/>
            <person name="Spormann A.M."/>
            <person name="Op Den Camp H."/>
            <person name="Overmann J."/>
            <person name="Amann R."/>
            <person name="Jetten M.S.M."/>
            <person name="Mascher T."/>
            <person name="Medema M.H."/>
            <person name="Devos D.P."/>
            <person name="Kaster A.-K."/>
            <person name="Ovreas L."/>
            <person name="Rohde M."/>
            <person name="Galperin M.Y."/>
            <person name="Jogler C."/>
        </authorList>
    </citation>
    <scope>NUCLEOTIDE SEQUENCE [LARGE SCALE GENOMIC DNA]</scope>
    <source>
        <strain evidence="2 3">Pla108</strain>
    </source>
</reference>
<proteinExistence type="predicted"/>
<dbReference type="AlphaFoldDB" id="A0A5C6AIQ4"/>